<dbReference type="Gene3D" id="1.10.10.10">
    <property type="entry name" value="Winged helix-like DNA-binding domain superfamily/Winged helix DNA-binding domain"/>
    <property type="match status" value="1"/>
</dbReference>
<protein>
    <submittedName>
        <fullName evidence="6">Transcriptional regulator, IclR family</fullName>
    </submittedName>
</protein>
<keyword evidence="7" id="KW-1185">Reference proteome</keyword>
<dbReference type="GO" id="GO:0003700">
    <property type="term" value="F:DNA-binding transcription factor activity"/>
    <property type="evidence" value="ECO:0007669"/>
    <property type="project" value="TreeGrafter"/>
</dbReference>
<dbReference type="AlphaFoldDB" id="A0A1I4F4F9"/>
<evidence type="ECO:0000259" key="4">
    <source>
        <dbReference type="PROSITE" id="PS51077"/>
    </source>
</evidence>
<feature type="domain" description="IclR-ED" evidence="5">
    <location>
        <begin position="73"/>
        <end position="249"/>
    </location>
</feature>
<dbReference type="STRING" id="1123062.SAMN02745775_12157"/>
<keyword evidence="1" id="KW-0805">Transcription regulation</keyword>
<evidence type="ECO:0000259" key="5">
    <source>
        <dbReference type="PROSITE" id="PS51078"/>
    </source>
</evidence>
<dbReference type="InterPro" id="IPR036390">
    <property type="entry name" value="WH_DNA-bd_sf"/>
</dbReference>
<organism evidence="6 7">
    <name type="scientific">Falsiroseomonas stagni DSM 19981</name>
    <dbReference type="NCBI Taxonomy" id="1123062"/>
    <lineage>
        <taxon>Bacteria</taxon>
        <taxon>Pseudomonadati</taxon>
        <taxon>Pseudomonadota</taxon>
        <taxon>Alphaproteobacteria</taxon>
        <taxon>Acetobacterales</taxon>
        <taxon>Roseomonadaceae</taxon>
        <taxon>Falsiroseomonas</taxon>
    </lineage>
</organism>
<keyword evidence="3" id="KW-0804">Transcription</keyword>
<dbReference type="PROSITE" id="PS51078">
    <property type="entry name" value="ICLR_ED"/>
    <property type="match status" value="1"/>
</dbReference>
<evidence type="ECO:0000256" key="3">
    <source>
        <dbReference type="ARBA" id="ARBA00023163"/>
    </source>
</evidence>
<dbReference type="Pfam" id="PF01614">
    <property type="entry name" value="IclR_C"/>
    <property type="match status" value="1"/>
</dbReference>
<sequence>MGDGKDRQFVTALARGVEVLRCFTAARPELGTTEIAAMTGLAQSTVWRLCHTLQGMGVLVPGRDPGRLRPGFGLLSLGYAALAKGGIAEVAQPAMQRIADRFGVQLSLAARQDDVMLIVARAEAPTILRLSFTVGATLPIATTALGWAWLAGVDAATRDAVLARLEGGMRAEIAAALDHHARRGFVLNLRRAHPDVNSIGVPVVSPDGSRVMALNCGGAVSVVTPELLAGPVAEAVMALAASLAPALGDA</sequence>
<gene>
    <name evidence="6" type="ORF">SAMN02745775_12157</name>
</gene>
<dbReference type="InterPro" id="IPR036388">
    <property type="entry name" value="WH-like_DNA-bd_sf"/>
</dbReference>
<dbReference type="Pfam" id="PF09339">
    <property type="entry name" value="HTH_IclR"/>
    <property type="match status" value="1"/>
</dbReference>
<dbReference type="SMART" id="SM00346">
    <property type="entry name" value="HTH_ICLR"/>
    <property type="match status" value="1"/>
</dbReference>
<dbReference type="PROSITE" id="PS51077">
    <property type="entry name" value="HTH_ICLR"/>
    <property type="match status" value="1"/>
</dbReference>
<dbReference type="PANTHER" id="PTHR30136">
    <property type="entry name" value="HELIX-TURN-HELIX TRANSCRIPTIONAL REGULATOR, ICLR FAMILY"/>
    <property type="match status" value="1"/>
</dbReference>
<name>A0A1I4F4F9_9PROT</name>
<proteinExistence type="predicted"/>
<dbReference type="Proteomes" id="UP000199473">
    <property type="component" value="Unassembled WGS sequence"/>
</dbReference>
<dbReference type="Gene3D" id="3.30.450.40">
    <property type="match status" value="1"/>
</dbReference>
<dbReference type="GO" id="GO:0003677">
    <property type="term" value="F:DNA binding"/>
    <property type="evidence" value="ECO:0007669"/>
    <property type="project" value="UniProtKB-KW"/>
</dbReference>
<dbReference type="InterPro" id="IPR005471">
    <property type="entry name" value="Tscrpt_reg_IclR_N"/>
</dbReference>
<evidence type="ECO:0000313" key="7">
    <source>
        <dbReference type="Proteomes" id="UP000199473"/>
    </source>
</evidence>
<dbReference type="SUPFAM" id="SSF46785">
    <property type="entry name" value="Winged helix' DNA-binding domain"/>
    <property type="match status" value="1"/>
</dbReference>
<dbReference type="GO" id="GO:0045892">
    <property type="term" value="P:negative regulation of DNA-templated transcription"/>
    <property type="evidence" value="ECO:0007669"/>
    <property type="project" value="TreeGrafter"/>
</dbReference>
<reference evidence="6 7" key="1">
    <citation type="submission" date="2016-10" db="EMBL/GenBank/DDBJ databases">
        <authorList>
            <person name="de Groot N.N."/>
        </authorList>
    </citation>
    <scope>NUCLEOTIDE SEQUENCE [LARGE SCALE GENOMIC DNA]</scope>
    <source>
        <strain evidence="6 7">DSM 19981</strain>
    </source>
</reference>
<feature type="domain" description="HTH iclR-type" evidence="4">
    <location>
        <begin position="10"/>
        <end position="72"/>
    </location>
</feature>
<dbReference type="EMBL" id="FOSQ01000021">
    <property type="protein sequence ID" value="SFL11666.1"/>
    <property type="molecule type" value="Genomic_DNA"/>
</dbReference>
<evidence type="ECO:0000313" key="6">
    <source>
        <dbReference type="EMBL" id="SFL11666.1"/>
    </source>
</evidence>
<dbReference type="PANTHER" id="PTHR30136:SF33">
    <property type="entry name" value="TRANSCRIPTIONAL REGULATORY PROTEIN"/>
    <property type="match status" value="1"/>
</dbReference>
<dbReference type="InterPro" id="IPR014757">
    <property type="entry name" value="Tscrpt_reg_IclR_C"/>
</dbReference>
<dbReference type="InterPro" id="IPR050707">
    <property type="entry name" value="HTH_MetabolicPath_Reg"/>
</dbReference>
<accession>A0A1I4F4F9</accession>
<evidence type="ECO:0000256" key="1">
    <source>
        <dbReference type="ARBA" id="ARBA00023015"/>
    </source>
</evidence>
<evidence type="ECO:0000256" key="2">
    <source>
        <dbReference type="ARBA" id="ARBA00023125"/>
    </source>
</evidence>
<dbReference type="SUPFAM" id="SSF55781">
    <property type="entry name" value="GAF domain-like"/>
    <property type="match status" value="1"/>
</dbReference>
<keyword evidence="2" id="KW-0238">DNA-binding</keyword>
<dbReference type="InterPro" id="IPR029016">
    <property type="entry name" value="GAF-like_dom_sf"/>
</dbReference>